<name>A0A1G7ERV4_9FLAO</name>
<evidence type="ECO:0000313" key="5">
    <source>
        <dbReference type="Proteomes" id="UP000199109"/>
    </source>
</evidence>
<dbReference type="InterPro" id="IPR004843">
    <property type="entry name" value="Calcineurin-like_PHP"/>
</dbReference>
<evidence type="ECO:0000259" key="3">
    <source>
        <dbReference type="Pfam" id="PF00149"/>
    </source>
</evidence>
<dbReference type="PANTHER" id="PTHR31302:SF31">
    <property type="entry name" value="PHOSPHODIESTERASE YAEI"/>
    <property type="match status" value="1"/>
</dbReference>
<keyword evidence="2" id="KW-0378">Hydrolase</keyword>
<dbReference type="AlphaFoldDB" id="A0A1G7ERV4"/>
<dbReference type="EMBL" id="FNAO01000006">
    <property type="protein sequence ID" value="SDE66384.1"/>
    <property type="molecule type" value="Genomic_DNA"/>
</dbReference>
<dbReference type="STRING" id="641691.SAMN05421636_106296"/>
<organism evidence="4 5">
    <name type="scientific">Pricia antarctica</name>
    <dbReference type="NCBI Taxonomy" id="641691"/>
    <lineage>
        <taxon>Bacteria</taxon>
        <taxon>Pseudomonadati</taxon>
        <taxon>Bacteroidota</taxon>
        <taxon>Flavobacteriia</taxon>
        <taxon>Flavobacteriales</taxon>
        <taxon>Flavobacteriaceae</taxon>
        <taxon>Pricia</taxon>
    </lineage>
</organism>
<dbReference type="GO" id="GO:0008758">
    <property type="term" value="F:UDP-2,3-diacylglucosamine hydrolase activity"/>
    <property type="evidence" value="ECO:0007669"/>
    <property type="project" value="TreeGrafter"/>
</dbReference>
<evidence type="ECO:0000313" key="4">
    <source>
        <dbReference type="EMBL" id="SDE66384.1"/>
    </source>
</evidence>
<dbReference type="GO" id="GO:0016020">
    <property type="term" value="C:membrane"/>
    <property type="evidence" value="ECO:0007669"/>
    <property type="project" value="GOC"/>
</dbReference>
<keyword evidence="5" id="KW-1185">Reference proteome</keyword>
<dbReference type="Gene3D" id="3.60.21.10">
    <property type="match status" value="1"/>
</dbReference>
<protein>
    <recommendedName>
        <fullName evidence="3">Calcineurin-like phosphoesterase domain-containing protein</fullName>
    </recommendedName>
</protein>
<proteinExistence type="predicted"/>
<dbReference type="PANTHER" id="PTHR31302">
    <property type="entry name" value="TRANSMEMBRANE PROTEIN WITH METALLOPHOSPHOESTERASE DOMAIN-RELATED"/>
    <property type="match status" value="1"/>
</dbReference>
<dbReference type="InterPro" id="IPR029052">
    <property type="entry name" value="Metallo-depent_PP-like"/>
</dbReference>
<dbReference type="GO" id="GO:0009245">
    <property type="term" value="P:lipid A biosynthetic process"/>
    <property type="evidence" value="ECO:0007669"/>
    <property type="project" value="TreeGrafter"/>
</dbReference>
<dbReference type="SUPFAM" id="SSF56300">
    <property type="entry name" value="Metallo-dependent phosphatases"/>
    <property type="match status" value="1"/>
</dbReference>
<gene>
    <name evidence="4" type="ORF">SAMN05421636_106296</name>
</gene>
<dbReference type="Pfam" id="PF00149">
    <property type="entry name" value="Metallophos"/>
    <property type="match status" value="1"/>
</dbReference>
<sequence>MNILKTKRSTMSRRKFLLTFFLGSMGLVFLDSFWLERYIIDWKEFDISEGSENKIKLIHLSDLHINSIKSFHKTMAERINNERPDALFVTGDSVNSKRGVPILDAFLSMIDYDIPKFAIMGNVDYTGRVNSATLRETYKKHNGKLLINQNHKLKVRDRTVNIVGVDDYLCGYPDFLKASRDLDLSVDTIVLNHCPAYRDEIDAINAKLGQKIKLILSGHTHGGQITFFGKAIFTPHGSGNYVKGWYKNALSSLYVSKGIGTRGLPLRFGSRAEAIIFQV</sequence>
<dbReference type="Proteomes" id="UP000199109">
    <property type="component" value="Unassembled WGS sequence"/>
</dbReference>
<evidence type="ECO:0000256" key="2">
    <source>
        <dbReference type="ARBA" id="ARBA00022801"/>
    </source>
</evidence>
<dbReference type="InterPro" id="IPR051158">
    <property type="entry name" value="Metallophosphoesterase_sf"/>
</dbReference>
<keyword evidence="1" id="KW-0479">Metal-binding</keyword>
<accession>A0A1G7ERV4</accession>
<dbReference type="GO" id="GO:0046872">
    <property type="term" value="F:metal ion binding"/>
    <property type="evidence" value="ECO:0007669"/>
    <property type="project" value="UniProtKB-KW"/>
</dbReference>
<evidence type="ECO:0000256" key="1">
    <source>
        <dbReference type="ARBA" id="ARBA00022723"/>
    </source>
</evidence>
<reference evidence="4 5" key="1">
    <citation type="submission" date="2016-10" db="EMBL/GenBank/DDBJ databases">
        <authorList>
            <person name="de Groot N.N."/>
        </authorList>
    </citation>
    <scope>NUCLEOTIDE SEQUENCE [LARGE SCALE GENOMIC DNA]</scope>
    <source>
        <strain evidence="4 5">DSM 23421</strain>
    </source>
</reference>
<feature type="domain" description="Calcineurin-like phosphoesterase" evidence="3">
    <location>
        <begin position="56"/>
        <end position="222"/>
    </location>
</feature>